<name>A0A915KVI1_ROMCU</name>
<evidence type="ECO:0000313" key="2">
    <source>
        <dbReference type="WBParaSite" id="nRc.2.0.1.t42157-RA"/>
    </source>
</evidence>
<proteinExistence type="predicted"/>
<reference evidence="2" key="1">
    <citation type="submission" date="2022-11" db="UniProtKB">
        <authorList>
            <consortium name="WormBaseParasite"/>
        </authorList>
    </citation>
    <scope>IDENTIFICATION</scope>
</reference>
<sequence length="76" mass="7885">MATMSKHTPGAIILPAMDKVGFVTSSAAATGTLRSFAATTQDPVCNINFTKMVNGMAETAINDKIQPVVSAQSGNR</sequence>
<evidence type="ECO:0000313" key="1">
    <source>
        <dbReference type="Proteomes" id="UP000887565"/>
    </source>
</evidence>
<dbReference type="AlphaFoldDB" id="A0A915KVI1"/>
<dbReference type="WBParaSite" id="nRc.2.0.1.t42157-RA">
    <property type="protein sequence ID" value="nRc.2.0.1.t42157-RA"/>
    <property type="gene ID" value="nRc.2.0.1.g42157"/>
</dbReference>
<protein>
    <submittedName>
        <fullName evidence="2">Uncharacterized protein</fullName>
    </submittedName>
</protein>
<keyword evidence="1" id="KW-1185">Reference proteome</keyword>
<dbReference type="Proteomes" id="UP000887565">
    <property type="component" value="Unplaced"/>
</dbReference>
<accession>A0A915KVI1</accession>
<organism evidence="1 2">
    <name type="scientific">Romanomermis culicivorax</name>
    <name type="common">Nematode worm</name>
    <dbReference type="NCBI Taxonomy" id="13658"/>
    <lineage>
        <taxon>Eukaryota</taxon>
        <taxon>Metazoa</taxon>
        <taxon>Ecdysozoa</taxon>
        <taxon>Nematoda</taxon>
        <taxon>Enoplea</taxon>
        <taxon>Dorylaimia</taxon>
        <taxon>Mermithida</taxon>
        <taxon>Mermithoidea</taxon>
        <taxon>Mermithidae</taxon>
        <taxon>Romanomermis</taxon>
    </lineage>
</organism>